<feature type="transmembrane region" description="Helical" evidence="7">
    <location>
        <begin position="235"/>
        <end position="260"/>
    </location>
</feature>
<evidence type="ECO:0000256" key="2">
    <source>
        <dbReference type="ARBA" id="ARBA00022448"/>
    </source>
</evidence>
<feature type="domain" description="ABC transmembrane type-1" evidence="8">
    <location>
        <begin position="71"/>
        <end position="260"/>
    </location>
</feature>
<keyword evidence="6 7" id="KW-0472">Membrane</keyword>
<keyword evidence="3" id="KW-1003">Cell membrane</keyword>
<evidence type="ECO:0000256" key="6">
    <source>
        <dbReference type="ARBA" id="ARBA00023136"/>
    </source>
</evidence>
<organism evidence="9 10">
    <name type="scientific">Thermus scotoductus</name>
    <dbReference type="NCBI Taxonomy" id="37636"/>
    <lineage>
        <taxon>Bacteria</taxon>
        <taxon>Thermotogati</taxon>
        <taxon>Deinococcota</taxon>
        <taxon>Deinococci</taxon>
        <taxon>Thermales</taxon>
        <taxon>Thermaceae</taxon>
        <taxon>Thermus</taxon>
    </lineage>
</organism>
<dbReference type="Gene3D" id="1.10.3720.10">
    <property type="entry name" value="MetI-like"/>
    <property type="match status" value="1"/>
</dbReference>
<proteinExistence type="predicted"/>
<evidence type="ECO:0000313" key="9">
    <source>
        <dbReference type="EMBL" id="RTH07698.1"/>
    </source>
</evidence>
<evidence type="ECO:0000256" key="3">
    <source>
        <dbReference type="ARBA" id="ARBA00022475"/>
    </source>
</evidence>
<dbReference type="PROSITE" id="PS50928">
    <property type="entry name" value="ABC_TM1"/>
    <property type="match status" value="1"/>
</dbReference>
<evidence type="ECO:0000259" key="8">
    <source>
        <dbReference type="PROSITE" id="PS50928"/>
    </source>
</evidence>
<reference evidence="9 10" key="1">
    <citation type="journal article" date="2019" name="Extremophiles">
        <title>Biogeography of thermophiles and predominance of Thermus scotoductus in domestic water heaters.</title>
        <authorList>
            <person name="Wilpiszeski R.L."/>
            <person name="Zhang Z."/>
            <person name="House C.H."/>
        </authorList>
    </citation>
    <scope>NUCLEOTIDE SEQUENCE [LARGE SCALE GENOMIC DNA]</scope>
    <source>
        <strain evidence="9 10">34_S34</strain>
    </source>
</reference>
<feature type="transmembrane region" description="Helical" evidence="7">
    <location>
        <begin position="194"/>
        <end position="215"/>
    </location>
</feature>
<protein>
    <recommendedName>
        <fullName evidence="8">ABC transmembrane type-1 domain-containing protein</fullName>
    </recommendedName>
</protein>
<accession>A0A430RHE2</accession>
<feature type="transmembrane region" description="Helical" evidence="7">
    <location>
        <begin position="12"/>
        <end position="32"/>
    </location>
</feature>
<dbReference type="PANTHER" id="PTHR43744">
    <property type="entry name" value="ABC TRANSPORTER PERMEASE PROTEIN MG189-RELATED-RELATED"/>
    <property type="match status" value="1"/>
</dbReference>
<evidence type="ECO:0000256" key="5">
    <source>
        <dbReference type="ARBA" id="ARBA00022989"/>
    </source>
</evidence>
<dbReference type="GO" id="GO:0055085">
    <property type="term" value="P:transmembrane transport"/>
    <property type="evidence" value="ECO:0007669"/>
    <property type="project" value="InterPro"/>
</dbReference>
<keyword evidence="5 7" id="KW-1133">Transmembrane helix</keyword>
<dbReference type="InterPro" id="IPR035906">
    <property type="entry name" value="MetI-like_sf"/>
</dbReference>
<evidence type="ECO:0000256" key="1">
    <source>
        <dbReference type="ARBA" id="ARBA00004651"/>
    </source>
</evidence>
<feature type="transmembrane region" description="Helical" evidence="7">
    <location>
        <begin position="75"/>
        <end position="96"/>
    </location>
</feature>
<name>A0A430RHE2_THESC</name>
<feature type="transmembrane region" description="Helical" evidence="7">
    <location>
        <begin position="108"/>
        <end position="133"/>
    </location>
</feature>
<dbReference type="AlphaFoldDB" id="A0A430RHE2"/>
<comment type="caution">
    <text evidence="9">The sequence shown here is derived from an EMBL/GenBank/DDBJ whole genome shotgun (WGS) entry which is preliminary data.</text>
</comment>
<evidence type="ECO:0000256" key="7">
    <source>
        <dbReference type="SAM" id="Phobius"/>
    </source>
</evidence>
<dbReference type="RefSeq" id="WP_126199912.1">
    <property type="nucleotide sequence ID" value="NZ_PELP01000023.1"/>
</dbReference>
<evidence type="ECO:0000313" key="10">
    <source>
        <dbReference type="Proteomes" id="UP000286734"/>
    </source>
</evidence>
<dbReference type="GO" id="GO:0005886">
    <property type="term" value="C:plasma membrane"/>
    <property type="evidence" value="ECO:0007669"/>
    <property type="project" value="UniProtKB-SubCell"/>
</dbReference>
<dbReference type="EMBL" id="PELP01000023">
    <property type="protein sequence ID" value="RTH07698.1"/>
    <property type="molecule type" value="Genomic_DNA"/>
</dbReference>
<dbReference type="PANTHER" id="PTHR43744:SF8">
    <property type="entry name" value="SN-GLYCEROL-3-PHOSPHATE TRANSPORT SYSTEM PERMEASE PROTEIN UGPE"/>
    <property type="match status" value="1"/>
</dbReference>
<keyword evidence="2" id="KW-0813">Transport</keyword>
<dbReference type="Proteomes" id="UP000286734">
    <property type="component" value="Unassembled WGS sequence"/>
</dbReference>
<gene>
    <name evidence="9" type="ORF">CSW47_01235</name>
</gene>
<sequence length="275" mass="30995">MRRFRLHTQLFLVALLGFLSLFILYPFLWMVFTSFKPPEEAYAWPPRLLPQEWTLAHYQALFQAIPVGKALWNSLWTSAFLATSNLVLASLAAYAFTRLRFPGRELLFQGHVLSMLLPWQITLIPSFLLIRALGLVDTFAGYLLPSLTSGWAVYVLGQYLKSFPRSLEESVLVDGGTPYTALVRVVLPLSRGALAVLWVLLFLSYWQSFIWPSVVLSSPDKMVLPVALLAVQNHYAINIPLLMAGTTLMALVPVLVYLSFQRALQNPELFSGFKG</sequence>
<feature type="transmembrane region" description="Helical" evidence="7">
    <location>
        <begin position="139"/>
        <end position="157"/>
    </location>
</feature>
<dbReference type="SUPFAM" id="SSF161098">
    <property type="entry name" value="MetI-like"/>
    <property type="match status" value="1"/>
</dbReference>
<evidence type="ECO:0000256" key="4">
    <source>
        <dbReference type="ARBA" id="ARBA00022692"/>
    </source>
</evidence>
<comment type="subcellular location">
    <subcellularLocation>
        <location evidence="1">Cell membrane</location>
        <topology evidence="1">Multi-pass membrane protein</topology>
    </subcellularLocation>
</comment>
<dbReference type="InterPro" id="IPR000515">
    <property type="entry name" value="MetI-like"/>
</dbReference>
<dbReference type="CDD" id="cd06261">
    <property type="entry name" value="TM_PBP2"/>
    <property type="match status" value="1"/>
</dbReference>
<keyword evidence="4 7" id="KW-0812">Transmembrane</keyword>